<dbReference type="Proteomes" id="UP000732378">
    <property type="component" value="Unassembled WGS sequence"/>
</dbReference>
<comment type="caution">
    <text evidence="9">The sequence shown here is derived from an EMBL/GenBank/DDBJ whole genome shotgun (WGS) entry which is preliminary data.</text>
</comment>
<accession>A0ABS2M528</accession>
<feature type="transmembrane region" description="Helical" evidence="8">
    <location>
        <begin position="294"/>
        <end position="311"/>
    </location>
</feature>
<dbReference type="PANTHER" id="PTHR30106">
    <property type="entry name" value="INNER MEMBRANE PROTEIN YEIH-RELATED"/>
    <property type="match status" value="1"/>
</dbReference>
<comment type="subcellular location">
    <subcellularLocation>
        <location evidence="1">Cell membrane</location>
        <topology evidence="1">Multi-pass membrane protein</topology>
    </subcellularLocation>
</comment>
<evidence type="ECO:0000256" key="7">
    <source>
        <dbReference type="SAM" id="MobiDB-lite"/>
    </source>
</evidence>
<feature type="transmembrane region" description="Helical" evidence="8">
    <location>
        <begin position="317"/>
        <end position="343"/>
    </location>
</feature>
<dbReference type="Pfam" id="PF03601">
    <property type="entry name" value="Cons_hypoth698"/>
    <property type="match status" value="1"/>
</dbReference>
<feature type="transmembrane region" description="Helical" evidence="8">
    <location>
        <begin position="100"/>
        <end position="119"/>
    </location>
</feature>
<keyword evidence="10" id="KW-1185">Reference proteome</keyword>
<dbReference type="RefSeq" id="WP_193668797.1">
    <property type="nucleotide sequence ID" value="NZ_JACDTV010000006.1"/>
</dbReference>
<proteinExistence type="inferred from homology"/>
<dbReference type="EMBL" id="JAFBBZ010000001">
    <property type="protein sequence ID" value="MBM7506283.1"/>
    <property type="molecule type" value="Genomic_DNA"/>
</dbReference>
<keyword evidence="4 8" id="KW-0812">Transmembrane</keyword>
<evidence type="ECO:0000313" key="10">
    <source>
        <dbReference type="Proteomes" id="UP000732378"/>
    </source>
</evidence>
<feature type="region of interest" description="Disordered" evidence="7">
    <location>
        <begin position="1"/>
        <end position="20"/>
    </location>
</feature>
<protein>
    <submittedName>
        <fullName evidence="9">Integral membrane protein (TIGR00698 family)</fullName>
    </submittedName>
</protein>
<keyword evidence="5 8" id="KW-1133">Transmembrane helix</keyword>
<feature type="transmembrane region" description="Helical" evidence="8">
    <location>
        <begin position="46"/>
        <end position="64"/>
    </location>
</feature>
<keyword evidence="6 8" id="KW-0472">Membrane</keyword>
<evidence type="ECO:0000256" key="8">
    <source>
        <dbReference type="SAM" id="Phobius"/>
    </source>
</evidence>
<evidence type="ECO:0000256" key="3">
    <source>
        <dbReference type="ARBA" id="ARBA00022475"/>
    </source>
</evidence>
<keyword evidence="3" id="KW-1003">Cell membrane</keyword>
<reference evidence="9 10" key="1">
    <citation type="submission" date="2021-01" db="EMBL/GenBank/DDBJ databases">
        <title>Sequencing the genomes of 1000 actinobacteria strains.</title>
        <authorList>
            <person name="Klenk H.-P."/>
        </authorList>
    </citation>
    <scope>NUCLEOTIDE SEQUENCE [LARGE SCALE GENOMIC DNA]</scope>
    <source>
        <strain evidence="9 10">DSM 18239</strain>
    </source>
</reference>
<organism evidence="9 10">
    <name type="scientific">Nocardioides salarius</name>
    <dbReference type="NCBI Taxonomy" id="374513"/>
    <lineage>
        <taxon>Bacteria</taxon>
        <taxon>Bacillati</taxon>
        <taxon>Actinomycetota</taxon>
        <taxon>Actinomycetes</taxon>
        <taxon>Propionibacteriales</taxon>
        <taxon>Nocardioidaceae</taxon>
        <taxon>Nocardioides</taxon>
    </lineage>
</organism>
<comment type="similarity">
    <text evidence="2">Belongs to the UPF0324 family.</text>
</comment>
<evidence type="ECO:0000256" key="1">
    <source>
        <dbReference type="ARBA" id="ARBA00004651"/>
    </source>
</evidence>
<evidence type="ECO:0000256" key="4">
    <source>
        <dbReference type="ARBA" id="ARBA00022692"/>
    </source>
</evidence>
<name>A0ABS2M528_9ACTN</name>
<dbReference type="PANTHER" id="PTHR30106:SF2">
    <property type="entry name" value="UPF0324 INNER MEMBRANE PROTEIN YEIH"/>
    <property type="match status" value="1"/>
</dbReference>
<dbReference type="InterPro" id="IPR018383">
    <property type="entry name" value="UPF0324_pro"/>
</dbReference>
<feature type="transmembrane region" description="Helical" evidence="8">
    <location>
        <begin position="163"/>
        <end position="184"/>
    </location>
</feature>
<evidence type="ECO:0000256" key="5">
    <source>
        <dbReference type="ARBA" id="ARBA00022989"/>
    </source>
</evidence>
<evidence type="ECO:0000313" key="9">
    <source>
        <dbReference type="EMBL" id="MBM7506283.1"/>
    </source>
</evidence>
<feature type="transmembrane region" description="Helical" evidence="8">
    <location>
        <begin position="131"/>
        <end position="151"/>
    </location>
</feature>
<sequence>MTLLRATAPSPRPLQHQARPGRVTAYGPPLVTAAVCVLISRWVPLLGPLLLALLVGAVVANSRLAGHRALRDHARVTRALLRVGVVALGLRLPLSDIAGIGFGGVLVVVVTVTTTYTVTRLVGSRTGLPPGFVTLLAAGSSICGAAAIAAVSDAVRARERDVAHAVALVTLQGTALIVLLPWAAQRLGLSGEQSATWVGASIHEVAQVAAAASVVGGGAIAVAMTVKLGRVTLLAPTYLVAGRGSGPSTGPSTGPASGRPPLLPWFLVGFVVMLALRSSGWLPGAVVGAAEPGSTLLLAAGMVGLGLGLRVRDLWPLPLPALALASLSTVVAAGTSLVLVLVLV</sequence>
<feature type="transmembrane region" description="Helical" evidence="8">
    <location>
        <begin position="205"/>
        <end position="226"/>
    </location>
</feature>
<gene>
    <name evidence="9" type="ORF">JOE61_000097</name>
</gene>
<evidence type="ECO:0000256" key="6">
    <source>
        <dbReference type="ARBA" id="ARBA00023136"/>
    </source>
</evidence>
<evidence type="ECO:0000256" key="2">
    <source>
        <dbReference type="ARBA" id="ARBA00007977"/>
    </source>
</evidence>